<dbReference type="InterPro" id="IPR029063">
    <property type="entry name" value="SAM-dependent_MTases_sf"/>
</dbReference>
<evidence type="ECO:0000313" key="1">
    <source>
        <dbReference type="EMBL" id="KKK97111.1"/>
    </source>
</evidence>
<gene>
    <name evidence="1" type="ORF">LCGC14_2656040</name>
</gene>
<feature type="non-terminal residue" evidence="1">
    <location>
        <position position="1"/>
    </location>
</feature>
<dbReference type="SUPFAM" id="SSF53335">
    <property type="entry name" value="S-adenosyl-L-methionine-dependent methyltransferases"/>
    <property type="match status" value="1"/>
</dbReference>
<dbReference type="EMBL" id="LAZR01046191">
    <property type="protein sequence ID" value="KKK97111.1"/>
    <property type="molecule type" value="Genomic_DNA"/>
</dbReference>
<comment type="caution">
    <text evidence="1">The sequence shown here is derived from an EMBL/GenBank/DDBJ whole genome shotgun (WGS) entry which is preliminary data.</text>
</comment>
<sequence>GFVGIDKRRVDGVDIVHDLEQVPYPLPNECCVTILASHIMEHLDPRRFIDIMDELWRLMKPHGQLLISTPYAGTPGFWQDPTHIHGYNEATWTYFDPSQPLYQVYRPKPWKVERNAWHASGNMEVILAAEKEKRK</sequence>
<dbReference type="Gene3D" id="3.40.50.150">
    <property type="entry name" value="Vaccinia Virus protein VP39"/>
    <property type="match status" value="1"/>
</dbReference>
<protein>
    <recommendedName>
        <fullName evidence="2">Methyltransferase type 11 domain-containing protein</fullName>
    </recommendedName>
</protein>
<dbReference type="AlphaFoldDB" id="A0A0F9CKE5"/>
<evidence type="ECO:0008006" key="2">
    <source>
        <dbReference type="Google" id="ProtNLM"/>
    </source>
</evidence>
<reference evidence="1" key="1">
    <citation type="journal article" date="2015" name="Nature">
        <title>Complex archaea that bridge the gap between prokaryotes and eukaryotes.</title>
        <authorList>
            <person name="Spang A."/>
            <person name="Saw J.H."/>
            <person name="Jorgensen S.L."/>
            <person name="Zaremba-Niedzwiedzka K."/>
            <person name="Martijn J."/>
            <person name="Lind A.E."/>
            <person name="van Eijk R."/>
            <person name="Schleper C."/>
            <person name="Guy L."/>
            <person name="Ettema T.J."/>
        </authorList>
    </citation>
    <scope>NUCLEOTIDE SEQUENCE</scope>
</reference>
<organism evidence="1">
    <name type="scientific">marine sediment metagenome</name>
    <dbReference type="NCBI Taxonomy" id="412755"/>
    <lineage>
        <taxon>unclassified sequences</taxon>
        <taxon>metagenomes</taxon>
        <taxon>ecological metagenomes</taxon>
    </lineage>
</organism>
<accession>A0A0F9CKE5</accession>
<proteinExistence type="predicted"/>
<name>A0A0F9CKE5_9ZZZZ</name>